<comment type="subcellular location">
    <subcellularLocation>
        <location evidence="1">Secreted</location>
    </subcellularLocation>
</comment>
<protein>
    <recommendedName>
        <fullName evidence="5">C1q domain-containing protein</fullName>
    </recommendedName>
</protein>
<reference evidence="6" key="1">
    <citation type="submission" date="2020-10" db="EMBL/GenBank/DDBJ databases">
        <title>Chromosome-scale genome assembly of the Allis shad, Alosa alosa.</title>
        <authorList>
            <person name="Margot Z."/>
            <person name="Christophe K."/>
            <person name="Cabau C."/>
            <person name="Louis A."/>
            <person name="Berthelot C."/>
            <person name="Parey E."/>
            <person name="Roest Crollius H."/>
            <person name="Montfort J."/>
            <person name="Robinson-Rechavi M."/>
            <person name="Bucao C."/>
            <person name="Bouchez O."/>
            <person name="Gislard M."/>
            <person name="Lluch J."/>
            <person name="Milhes M."/>
            <person name="Lampietro C."/>
            <person name="Lopez Roques C."/>
            <person name="Donnadieu C."/>
            <person name="Braasch I."/>
            <person name="Desvignes T."/>
            <person name="Postlethwait J."/>
            <person name="Bobe J."/>
            <person name="Guiguen Y."/>
        </authorList>
    </citation>
    <scope>NUCLEOTIDE SEQUENCE</scope>
    <source>
        <strain evidence="6">M-15738</strain>
        <tissue evidence="6">Blood</tissue>
    </source>
</reference>
<dbReference type="Proteomes" id="UP000823561">
    <property type="component" value="Chromosome 24"/>
</dbReference>
<keyword evidence="4" id="KW-0812">Transmembrane</keyword>
<sequence length="141" mass="15230">MTGGPIVAFSASLVDVPGDGFPVKQSDSPTLVYKRIFINIGSAYDPIKGTFTAPVKGIYFFSFTTFGYSTSLIAVSLTLNGRRMVSSYKDPSSDLSDTGGSSVILQLEAGEQVSMKLWENSEVYDNRNGHNSFSGFLLFSL</sequence>
<dbReference type="PANTHER" id="PTHR22923:SF102">
    <property type="entry name" value="CEREBELLIN 13-RELATED"/>
    <property type="match status" value="1"/>
</dbReference>
<name>A0AAV6FJB1_9TELE</name>
<evidence type="ECO:0000313" key="7">
    <source>
        <dbReference type="Proteomes" id="UP000823561"/>
    </source>
</evidence>
<dbReference type="SMART" id="SM00110">
    <property type="entry name" value="C1Q"/>
    <property type="match status" value="1"/>
</dbReference>
<dbReference type="SUPFAM" id="SSF49842">
    <property type="entry name" value="TNF-like"/>
    <property type="match status" value="1"/>
</dbReference>
<evidence type="ECO:0000256" key="1">
    <source>
        <dbReference type="ARBA" id="ARBA00004613"/>
    </source>
</evidence>
<dbReference type="Pfam" id="PF00386">
    <property type="entry name" value="C1q"/>
    <property type="match status" value="1"/>
</dbReference>
<keyword evidence="3" id="KW-0732">Signal</keyword>
<dbReference type="GO" id="GO:0005576">
    <property type="term" value="C:extracellular region"/>
    <property type="evidence" value="ECO:0007669"/>
    <property type="project" value="UniProtKB-SubCell"/>
</dbReference>
<dbReference type="PRINTS" id="PR00007">
    <property type="entry name" value="COMPLEMNTC1Q"/>
</dbReference>
<gene>
    <name evidence="6" type="ORF">AALO_G00300670</name>
</gene>
<evidence type="ECO:0000313" key="6">
    <source>
        <dbReference type="EMBL" id="KAG5261155.1"/>
    </source>
</evidence>
<dbReference type="PROSITE" id="PS50871">
    <property type="entry name" value="C1Q"/>
    <property type="match status" value="1"/>
</dbReference>
<evidence type="ECO:0000256" key="2">
    <source>
        <dbReference type="ARBA" id="ARBA00022525"/>
    </source>
</evidence>
<dbReference type="AlphaFoldDB" id="A0AAV6FJB1"/>
<keyword evidence="4" id="KW-1133">Transmembrane helix</keyword>
<keyword evidence="2" id="KW-0964">Secreted</keyword>
<accession>A0AAV6FJB1</accession>
<dbReference type="InterPro" id="IPR008983">
    <property type="entry name" value="Tumour_necrosis_fac-like_dom"/>
</dbReference>
<evidence type="ECO:0000259" key="5">
    <source>
        <dbReference type="PROSITE" id="PS50871"/>
    </source>
</evidence>
<dbReference type="EMBL" id="JADWDJ010000024">
    <property type="protein sequence ID" value="KAG5261155.1"/>
    <property type="molecule type" value="Genomic_DNA"/>
</dbReference>
<feature type="domain" description="C1q" evidence="5">
    <location>
        <begin position="2"/>
        <end position="141"/>
    </location>
</feature>
<evidence type="ECO:0000256" key="3">
    <source>
        <dbReference type="ARBA" id="ARBA00022729"/>
    </source>
</evidence>
<comment type="caution">
    <text evidence="6">The sequence shown here is derived from an EMBL/GenBank/DDBJ whole genome shotgun (WGS) entry which is preliminary data.</text>
</comment>
<keyword evidence="4" id="KW-0472">Membrane</keyword>
<proteinExistence type="predicted"/>
<feature type="transmembrane region" description="Helical" evidence="4">
    <location>
        <begin position="58"/>
        <end position="79"/>
    </location>
</feature>
<dbReference type="Gene3D" id="2.60.120.40">
    <property type="match status" value="1"/>
</dbReference>
<evidence type="ECO:0000256" key="4">
    <source>
        <dbReference type="SAM" id="Phobius"/>
    </source>
</evidence>
<keyword evidence="7" id="KW-1185">Reference proteome</keyword>
<organism evidence="6 7">
    <name type="scientific">Alosa alosa</name>
    <name type="common">allis shad</name>
    <dbReference type="NCBI Taxonomy" id="278164"/>
    <lineage>
        <taxon>Eukaryota</taxon>
        <taxon>Metazoa</taxon>
        <taxon>Chordata</taxon>
        <taxon>Craniata</taxon>
        <taxon>Vertebrata</taxon>
        <taxon>Euteleostomi</taxon>
        <taxon>Actinopterygii</taxon>
        <taxon>Neopterygii</taxon>
        <taxon>Teleostei</taxon>
        <taxon>Clupei</taxon>
        <taxon>Clupeiformes</taxon>
        <taxon>Clupeoidei</taxon>
        <taxon>Clupeidae</taxon>
        <taxon>Alosa</taxon>
    </lineage>
</organism>
<dbReference type="InterPro" id="IPR050822">
    <property type="entry name" value="Cerebellin_Synaptic_Org"/>
</dbReference>
<dbReference type="PANTHER" id="PTHR22923">
    <property type="entry name" value="CEREBELLIN-RELATED"/>
    <property type="match status" value="1"/>
</dbReference>
<dbReference type="InterPro" id="IPR001073">
    <property type="entry name" value="C1q_dom"/>
</dbReference>